<dbReference type="EC" id="3.1.4.58" evidence="2"/>
<dbReference type="InterPro" id="IPR014051">
    <property type="entry name" value="Phosphoesterase_HXTX"/>
</dbReference>
<comment type="similarity">
    <text evidence="2">Belongs to the 2H phosphoesterase superfamily. ThpR family.</text>
</comment>
<dbReference type="GO" id="GO:0008664">
    <property type="term" value="F:RNA 2',3'-cyclic 3'-phosphodiesterase activity"/>
    <property type="evidence" value="ECO:0007669"/>
    <property type="project" value="UniProtKB-EC"/>
</dbReference>
<dbReference type="GO" id="GO:0016874">
    <property type="term" value="F:ligase activity"/>
    <property type="evidence" value="ECO:0007669"/>
    <property type="project" value="UniProtKB-KW"/>
</dbReference>
<protein>
    <recommendedName>
        <fullName evidence="2">RNA 2',3'-cyclic phosphodiesterase</fullName>
        <shortName evidence="2">RNA 2',3'-CPDase</shortName>
        <ecNumber evidence="2">3.1.4.58</ecNumber>
    </recommendedName>
</protein>
<feature type="short sequence motif" description="HXTX 1" evidence="2">
    <location>
        <begin position="47"/>
        <end position="50"/>
    </location>
</feature>
<dbReference type="KEGG" id="cbd:CBUD_1166"/>
<dbReference type="RefSeq" id="WP_011996944.1">
    <property type="nucleotide sequence ID" value="NC_009727.1"/>
</dbReference>
<accession>A9KE12</accession>
<comment type="catalytic activity">
    <reaction evidence="2">
        <text>a 3'-end 2',3'-cyclophospho-ribonucleotide-RNA + H2O = a 3'-end 2'-phospho-ribonucleotide-RNA + H(+)</text>
        <dbReference type="Rhea" id="RHEA:11828"/>
        <dbReference type="Rhea" id="RHEA-COMP:10464"/>
        <dbReference type="Rhea" id="RHEA-COMP:17353"/>
        <dbReference type="ChEBI" id="CHEBI:15377"/>
        <dbReference type="ChEBI" id="CHEBI:15378"/>
        <dbReference type="ChEBI" id="CHEBI:83064"/>
        <dbReference type="ChEBI" id="CHEBI:173113"/>
        <dbReference type="EC" id="3.1.4.58"/>
    </reaction>
</comment>
<dbReference type="NCBIfam" id="TIGR02258">
    <property type="entry name" value="2_5_ligase"/>
    <property type="match status" value="1"/>
</dbReference>
<dbReference type="InterPro" id="IPR004175">
    <property type="entry name" value="RNA_CPDase"/>
</dbReference>
<sequence>MKKIHSSIRTFIAVPLFPAERDQLQTAIKPLIKQWTHLRWLPPENWHLTLRFLGDVTPEALEILRQATAKEAKETIKFKININKIDTFPPEKLRLLVAYIERQEHLSQLFFNLDQAAEKAGLAREERLFLPHITLAKSRRPIRHFDPLDCDLSIHAEELVIFESRPTNDGSQYVPLYKFQFSLH</sequence>
<dbReference type="HAMAP" id="MF_01940">
    <property type="entry name" value="RNA_CPDase"/>
    <property type="match status" value="1"/>
</dbReference>
<dbReference type="Proteomes" id="UP000008555">
    <property type="component" value="Chromosome"/>
</dbReference>
<dbReference type="PANTHER" id="PTHR35561:SF1">
    <property type="entry name" value="RNA 2',3'-CYCLIC PHOSPHODIESTERASE"/>
    <property type="match status" value="1"/>
</dbReference>
<dbReference type="HOGENOM" id="CLU_081251_0_1_6"/>
<evidence type="ECO:0000256" key="1">
    <source>
        <dbReference type="ARBA" id="ARBA00022801"/>
    </source>
</evidence>
<dbReference type="AlphaFoldDB" id="A9KE12"/>
<gene>
    <name evidence="4" type="ordered locus">CBUD_1166</name>
</gene>
<dbReference type="GO" id="GO:0004113">
    <property type="term" value="F:2',3'-cyclic-nucleotide 3'-phosphodiesterase activity"/>
    <property type="evidence" value="ECO:0007669"/>
    <property type="project" value="InterPro"/>
</dbReference>
<dbReference type="EMBL" id="CP000733">
    <property type="protein sequence ID" value="ABS77494.1"/>
    <property type="molecule type" value="Genomic_DNA"/>
</dbReference>
<keyword evidence="4" id="KW-0436">Ligase</keyword>
<dbReference type="InterPro" id="IPR009097">
    <property type="entry name" value="Cyclic_Pdiesterase"/>
</dbReference>
<feature type="domain" description="Phosphoesterase HXTX" evidence="3">
    <location>
        <begin position="21"/>
        <end position="98"/>
    </location>
</feature>
<evidence type="ECO:0000256" key="2">
    <source>
        <dbReference type="HAMAP-Rule" id="MF_01940"/>
    </source>
</evidence>
<comment type="function">
    <text evidence="2">Hydrolyzes RNA 2',3'-cyclic phosphodiester to an RNA 2'-phosphomonoester.</text>
</comment>
<keyword evidence="1 2" id="KW-0378">Hydrolase</keyword>
<feature type="short sequence motif" description="HXTX 2" evidence="2">
    <location>
        <begin position="132"/>
        <end position="135"/>
    </location>
</feature>
<feature type="active site" description="Proton acceptor" evidence="2">
    <location>
        <position position="132"/>
    </location>
</feature>
<dbReference type="PANTHER" id="PTHR35561">
    <property type="entry name" value="RNA 2',3'-CYCLIC PHOSPHODIESTERASE"/>
    <property type="match status" value="1"/>
</dbReference>
<evidence type="ECO:0000259" key="3">
    <source>
        <dbReference type="Pfam" id="PF02834"/>
    </source>
</evidence>
<evidence type="ECO:0000313" key="5">
    <source>
        <dbReference type="Proteomes" id="UP000008555"/>
    </source>
</evidence>
<evidence type="ECO:0000313" key="4">
    <source>
        <dbReference type="EMBL" id="ABS77494.1"/>
    </source>
</evidence>
<dbReference type="Gene3D" id="3.90.1140.10">
    <property type="entry name" value="Cyclic phosphodiesterase"/>
    <property type="match status" value="1"/>
</dbReference>
<feature type="active site" description="Proton donor" evidence="2">
    <location>
        <position position="47"/>
    </location>
</feature>
<reference evidence="4 5" key="1">
    <citation type="journal article" date="2009" name="Infect. Immun.">
        <title>Comparative genomics reveal extensive transposon-mediated genomic plasticity and diversity among potential effector proteins within the genus Coxiella.</title>
        <authorList>
            <person name="Beare P.A."/>
            <person name="Unsworth N."/>
            <person name="Andoh M."/>
            <person name="Voth D.E."/>
            <person name="Omsland A."/>
            <person name="Gilk S.D."/>
            <person name="Williams K.P."/>
            <person name="Sobral B.W."/>
            <person name="Kupko J.J.III."/>
            <person name="Porcella S.F."/>
            <person name="Samuel J.E."/>
            <person name="Heinzen R.A."/>
        </authorList>
    </citation>
    <scope>NUCLEOTIDE SEQUENCE [LARGE SCALE GENOMIC DNA]</scope>
    <source>
        <strain evidence="4 5">Dugway 5J108-111</strain>
    </source>
</reference>
<name>A9KE12_COXBN</name>
<dbReference type="Pfam" id="PF02834">
    <property type="entry name" value="LigT_PEase"/>
    <property type="match status" value="1"/>
</dbReference>
<organism evidence="4 5">
    <name type="scientific">Coxiella burnetii (strain Dugway 5J108-111)</name>
    <dbReference type="NCBI Taxonomy" id="434922"/>
    <lineage>
        <taxon>Bacteria</taxon>
        <taxon>Pseudomonadati</taxon>
        <taxon>Pseudomonadota</taxon>
        <taxon>Gammaproteobacteria</taxon>
        <taxon>Legionellales</taxon>
        <taxon>Coxiellaceae</taxon>
        <taxon>Coxiella</taxon>
    </lineage>
</organism>
<proteinExistence type="inferred from homology"/>
<dbReference type="SUPFAM" id="SSF55144">
    <property type="entry name" value="LigT-like"/>
    <property type="match status" value="1"/>
</dbReference>